<dbReference type="AlphaFoldDB" id="B4CWH4"/>
<dbReference type="Pfam" id="PF13529">
    <property type="entry name" value="Peptidase_C39_2"/>
    <property type="match status" value="1"/>
</dbReference>
<dbReference type="InParanoid" id="B4CWH4"/>
<protein>
    <recommendedName>
        <fullName evidence="1">Peptidase C39-like domain-containing protein</fullName>
    </recommendedName>
</protein>
<dbReference type="EMBL" id="ABVL01000002">
    <property type="protein sequence ID" value="EDY21766.1"/>
    <property type="molecule type" value="Genomic_DNA"/>
</dbReference>
<evidence type="ECO:0000313" key="2">
    <source>
        <dbReference type="EMBL" id="EDY21766.1"/>
    </source>
</evidence>
<sequence precursor="true">MNRAVFFSRLRLCLLLTLVVAILAGAGYYLHLRDVWARKGQIEPSGGRYFFHRVELAVPSFRQGDDRWRGDFLGPTHNTLGAEGCAVSSAAMVLASYGFDVDPQRLNRFCTEHEGYTPQGWLYWETAAEYEPGKVRKAYEDLPSYALIDDNLSKGNPVIVRLRLPSGITHFVVIAGKQGYDYLTRDPGAGAAKGLYPLKEFGSKIEALRFYEKM</sequence>
<dbReference type="STRING" id="497964.CfE428DRAFT_1011"/>
<keyword evidence="3" id="KW-1185">Reference proteome</keyword>
<evidence type="ECO:0000259" key="1">
    <source>
        <dbReference type="Pfam" id="PF13529"/>
    </source>
</evidence>
<reference evidence="2 3" key="1">
    <citation type="journal article" date="2011" name="J. Bacteriol.">
        <title>Genome sequence of Chthoniobacter flavus Ellin428, an aerobic heterotrophic soil bacterium.</title>
        <authorList>
            <person name="Kant R."/>
            <person name="van Passel M.W."/>
            <person name="Palva A."/>
            <person name="Lucas S."/>
            <person name="Lapidus A."/>
            <person name="Glavina Del Rio T."/>
            <person name="Dalin E."/>
            <person name="Tice H."/>
            <person name="Bruce D."/>
            <person name="Goodwin L."/>
            <person name="Pitluck S."/>
            <person name="Larimer F.W."/>
            <person name="Land M.L."/>
            <person name="Hauser L."/>
            <person name="Sangwan P."/>
            <person name="de Vos W.M."/>
            <person name="Janssen P.H."/>
            <person name="Smidt H."/>
        </authorList>
    </citation>
    <scope>NUCLEOTIDE SEQUENCE [LARGE SCALE GENOMIC DNA]</scope>
    <source>
        <strain evidence="2 3">Ellin428</strain>
    </source>
</reference>
<comment type="caution">
    <text evidence="2">The sequence shown here is derived from an EMBL/GenBank/DDBJ whole genome shotgun (WGS) entry which is preliminary data.</text>
</comment>
<gene>
    <name evidence="2" type="ORF">CfE428DRAFT_1011</name>
</gene>
<dbReference type="Gene3D" id="3.90.70.10">
    <property type="entry name" value="Cysteine proteinases"/>
    <property type="match status" value="1"/>
</dbReference>
<name>B4CWH4_9BACT</name>
<evidence type="ECO:0000313" key="3">
    <source>
        <dbReference type="Proteomes" id="UP000005824"/>
    </source>
</evidence>
<accession>B4CWH4</accession>
<proteinExistence type="predicted"/>
<dbReference type="InterPro" id="IPR039564">
    <property type="entry name" value="Peptidase_C39-like"/>
</dbReference>
<dbReference type="RefSeq" id="WP_006978338.1">
    <property type="nucleotide sequence ID" value="NZ_ABVL01000002.1"/>
</dbReference>
<dbReference type="Proteomes" id="UP000005824">
    <property type="component" value="Unassembled WGS sequence"/>
</dbReference>
<feature type="domain" description="Peptidase C39-like" evidence="1">
    <location>
        <begin position="58"/>
        <end position="176"/>
    </location>
</feature>
<organism evidence="2 3">
    <name type="scientific">Chthoniobacter flavus Ellin428</name>
    <dbReference type="NCBI Taxonomy" id="497964"/>
    <lineage>
        <taxon>Bacteria</taxon>
        <taxon>Pseudomonadati</taxon>
        <taxon>Verrucomicrobiota</taxon>
        <taxon>Spartobacteria</taxon>
        <taxon>Chthoniobacterales</taxon>
        <taxon>Chthoniobacteraceae</taxon>
        <taxon>Chthoniobacter</taxon>
    </lineage>
</organism>